<dbReference type="Proteomes" id="UP001234178">
    <property type="component" value="Unassembled WGS sequence"/>
</dbReference>
<protein>
    <submittedName>
        <fullName evidence="1">Uncharacterized protein</fullName>
    </submittedName>
</protein>
<evidence type="ECO:0000313" key="2">
    <source>
        <dbReference type="Proteomes" id="UP001234178"/>
    </source>
</evidence>
<sequence>MPIDFEFEIFGERMYVRSLEPSKPRNKIYIRTESYSAKALNLHSVWCLRFPSTLVSESH</sequence>
<name>A0ABR0ATF4_9CRUS</name>
<evidence type="ECO:0000313" key="1">
    <source>
        <dbReference type="EMBL" id="KAK4028407.1"/>
    </source>
</evidence>
<organism evidence="1 2">
    <name type="scientific">Daphnia magna</name>
    <dbReference type="NCBI Taxonomy" id="35525"/>
    <lineage>
        <taxon>Eukaryota</taxon>
        <taxon>Metazoa</taxon>
        <taxon>Ecdysozoa</taxon>
        <taxon>Arthropoda</taxon>
        <taxon>Crustacea</taxon>
        <taxon>Branchiopoda</taxon>
        <taxon>Diplostraca</taxon>
        <taxon>Cladocera</taxon>
        <taxon>Anomopoda</taxon>
        <taxon>Daphniidae</taxon>
        <taxon>Daphnia</taxon>
    </lineage>
</organism>
<keyword evidence="2" id="KW-1185">Reference proteome</keyword>
<comment type="caution">
    <text evidence="1">The sequence shown here is derived from an EMBL/GenBank/DDBJ whole genome shotgun (WGS) entry which is preliminary data.</text>
</comment>
<accession>A0ABR0ATF4</accession>
<gene>
    <name evidence="1" type="ORF">OUZ56_017687</name>
</gene>
<dbReference type="EMBL" id="JAOYFB010000038">
    <property type="protein sequence ID" value="KAK4028407.1"/>
    <property type="molecule type" value="Genomic_DNA"/>
</dbReference>
<proteinExistence type="predicted"/>
<reference evidence="1 2" key="1">
    <citation type="journal article" date="2023" name="Nucleic Acids Res.">
        <title>The hologenome of Daphnia magna reveals possible DNA methylation and microbiome-mediated evolution of the host genome.</title>
        <authorList>
            <person name="Chaturvedi A."/>
            <person name="Li X."/>
            <person name="Dhandapani V."/>
            <person name="Marshall H."/>
            <person name="Kissane S."/>
            <person name="Cuenca-Cambronero M."/>
            <person name="Asole G."/>
            <person name="Calvet F."/>
            <person name="Ruiz-Romero M."/>
            <person name="Marangio P."/>
            <person name="Guigo R."/>
            <person name="Rago D."/>
            <person name="Mirbahai L."/>
            <person name="Eastwood N."/>
            <person name="Colbourne J.K."/>
            <person name="Zhou J."/>
            <person name="Mallon E."/>
            <person name="Orsini L."/>
        </authorList>
    </citation>
    <scope>NUCLEOTIDE SEQUENCE [LARGE SCALE GENOMIC DNA]</scope>
    <source>
        <strain evidence="1">LRV0_1</strain>
    </source>
</reference>